<sequence>MQVDTQTQPYQDPRRQQRHLQEAQANGYHPAHATGNFLMPEAQGTFTFSAEPASMAYDGSMTSLPASTPGQESIFTPNVASSFDSSLHPDMSYPPPNGYNHTQNYRLSPASCYGNGQNTSPEHSVEHFSPEAGYMSDQNYQDPSTYTTPNFNGHIFDEFSSLNLTENSSTNAFPTFQGDVDMSALTSGTLNTYNAQPAMAQPHASLDPHQQLLSPSATNNSSPAMVDENSSFPSAQYNANISTPPNHATHLQHTTPIKQTQSPALTNSPGSQPPPHIRPLTRHLTSPIVRVENYSSREGSPSRSDNSRSVSKRSFGSRQSGNHLSPYAHNDTSDEESESQEQVHLRPVVRGPERKEDGSWLTPDGSGQTGLNPDDRRRMGDVWIPSIEEIAEQRSKEEKKLEVQEWLTKSEVGSEAGDIAPSNNLLKPFTGRRRAKSHNDVQRRAPPGEFGLGVRTDFTRLDDTGIPGPGVYIDERSDFGEYDYEDDESLEPESPPAAIDVGTSHIENSYFPPTQDSISKVGGVVKPWVDGPSQVSQSSSPSTRYQPPTSNAAMMRFFLRAKDVEQASLAATVGSRRLSESDLGSIRASPGVVKLIEPTPKKSKEQKQERQRRPSFLENILPKRTPSNLLKRKGSIPVQQSDASSDKSKEPIIEKPKRMSSWGRPKSPRVDTNLSSHSKEAGPLSSTGLSAAAGPWYKGPRNVIKRSRSRSDIGRSPGIAELMTQHGGPPMPMLASPLADTEATKPSVHPSPGGDDEDEDQDPVTMDLTVRTDPIVPTYEGFRTNARQLNPRLADFMVERITQEQMRRYKRLLEFRVKHLNAVQNNKCGSVGFCTDLGGQAKQLPPRAGAKDADAPFIGFQVAAPGSSDEDGEHMLEGNVAPAAFPSGVPLPPVKRLPAEFECPLCFKVKKFYKPSDWTKHVHEDVQPFTCTFPNCGEPKSFKRKADWVRHENERHRQLENWTCQIADCNHTCYRKDNFVQHLVREHKIAEPRQRTGRAGNKEAPITSDQGEKAVAKLAIATDVRTEDIWAIVERCRRDTSKQPKEEPCRFCGNICNSWKKLTVHLAKHMEQISMPILPLVDQKQVNADSIISPVVELPESRKLSITPSRSPADNPSRYNPGSTFAPGIDPQSLFPQDSKSQGAPSVMQSYPPPQMAPPSNQVNAYSNFATSSSGHYPNQTYPGLQVPRKPHNDYANGLQIPNPSFQNGVQQYGMTPVSVQQQQSIYTDSPVDTTTTPFPSYYSQEPQGLVNEMPNLGYDTSNGIQYHHSSTYPAMSYLTTQDNYQYQYQP</sequence>
<feature type="region of interest" description="Disordered" evidence="1">
    <location>
        <begin position="414"/>
        <end position="501"/>
    </location>
</feature>
<accession>A0A364NEU8</accession>
<dbReference type="PANTHER" id="PTHR35391">
    <property type="entry name" value="C2H2-TYPE DOMAIN-CONTAINING PROTEIN-RELATED"/>
    <property type="match status" value="1"/>
</dbReference>
<dbReference type="STRING" id="183478.A0A364NEU8"/>
<keyword evidence="4" id="KW-1185">Reference proteome</keyword>
<protein>
    <submittedName>
        <fullName evidence="3">C2h2 finger domain-containing protein</fullName>
    </submittedName>
</protein>
<dbReference type="SMART" id="SM00355">
    <property type="entry name" value="ZnF_C2H2"/>
    <property type="match status" value="3"/>
</dbReference>
<dbReference type="EMBL" id="QGDH01000008">
    <property type="protein sequence ID" value="RAR15838.1"/>
    <property type="molecule type" value="Genomic_DNA"/>
</dbReference>
<feature type="region of interest" description="Disordered" evidence="1">
    <location>
        <begin position="523"/>
        <end position="549"/>
    </location>
</feature>
<feature type="compositionally biased region" description="Polar residues" evidence="1">
    <location>
        <begin position="1"/>
        <end position="10"/>
    </location>
</feature>
<feature type="region of interest" description="Disordered" evidence="1">
    <location>
        <begin position="1"/>
        <end position="36"/>
    </location>
</feature>
<feature type="region of interest" description="Disordered" evidence="1">
    <location>
        <begin position="724"/>
        <end position="763"/>
    </location>
</feature>
<dbReference type="OrthoDB" id="5315052at2759"/>
<gene>
    <name evidence="3" type="ORF">DDE83_000854</name>
</gene>
<evidence type="ECO:0000313" key="3">
    <source>
        <dbReference type="EMBL" id="RAR15838.1"/>
    </source>
</evidence>
<feature type="compositionally biased region" description="Polar residues" evidence="1">
    <location>
        <begin position="211"/>
        <end position="270"/>
    </location>
</feature>
<dbReference type="PROSITE" id="PS00028">
    <property type="entry name" value="ZINC_FINGER_C2H2_1"/>
    <property type="match status" value="1"/>
</dbReference>
<feature type="region of interest" description="Disordered" evidence="1">
    <location>
        <begin position="1102"/>
        <end position="1150"/>
    </location>
</feature>
<dbReference type="PANTHER" id="PTHR35391:SF3">
    <property type="entry name" value="FINGER DOMAIN PROTEIN, PUTATIVE (AFU_ORTHOLOGUE AFUA_8G04300)-RELATED"/>
    <property type="match status" value="1"/>
</dbReference>
<feature type="compositionally biased region" description="Basic and acidic residues" evidence="1">
    <location>
        <begin position="12"/>
        <end position="21"/>
    </location>
</feature>
<evidence type="ECO:0000256" key="1">
    <source>
        <dbReference type="SAM" id="MobiDB-lite"/>
    </source>
</evidence>
<feature type="compositionally biased region" description="Polar residues" evidence="1">
    <location>
        <begin position="1104"/>
        <end position="1123"/>
    </location>
</feature>
<dbReference type="InterPro" id="IPR058925">
    <property type="entry name" value="zf-C2H2_AcuF"/>
</dbReference>
<feature type="region of interest" description="Disordered" evidence="1">
    <location>
        <begin position="202"/>
        <end position="379"/>
    </location>
</feature>
<evidence type="ECO:0000313" key="4">
    <source>
        <dbReference type="Proteomes" id="UP000249619"/>
    </source>
</evidence>
<evidence type="ECO:0000259" key="2">
    <source>
        <dbReference type="PROSITE" id="PS00028"/>
    </source>
</evidence>
<feature type="compositionally biased region" description="Low complexity" evidence="1">
    <location>
        <begin position="301"/>
        <end position="314"/>
    </location>
</feature>
<comment type="caution">
    <text evidence="3">The sequence shown here is derived from an EMBL/GenBank/DDBJ whole genome shotgun (WGS) entry which is preliminary data.</text>
</comment>
<feature type="compositionally biased region" description="Basic and acidic residues" evidence="1">
    <location>
        <begin position="599"/>
        <end position="612"/>
    </location>
</feature>
<feature type="compositionally biased region" description="Low complexity" evidence="1">
    <location>
        <begin position="532"/>
        <end position="549"/>
    </location>
</feature>
<feature type="region of interest" description="Disordered" evidence="1">
    <location>
        <begin position="573"/>
        <end position="687"/>
    </location>
</feature>
<feature type="compositionally biased region" description="Polar residues" evidence="1">
    <location>
        <begin position="1134"/>
        <end position="1149"/>
    </location>
</feature>
<dbReference type="InterPro" id="IPR013087">
    <property type="entry name" value="Znf_C2H2_type"/>
</dbReference>
<organism evidence="3 4">
    <name type="scientific">Stemphylium lycopersici</name>
    <name type="common">Tomato gray leaf spot disease fungus</name>
    <name type="synonym">Thyrospora lycopersici</name>
    <dbReference type="NCBI Taxonomy" id="183478"/>
    <lineage>
        <taxon>Eukaryota</taxon>
        <taxon>Fungi</taxon>
        <taxon>Dikarya</taxon>
        <taxon>Ascomycota</taxon>
        <taxon>Pezizomycotina</taxon>
        <taxon>Dothideomycetes</taxon>
        <taxon>Pleosporomycetidae</taxon>
        <taxon>Pleosporales</taxon>
        <taxon>Pleosporineae</taxon>
        <taxon>Pleosporaceae</taxon>
        <taxon>Stemphylium</taxon>
    </lineage>
</organism>
<feature type="compositionally biased region" description="Acidic residues" evidence="1">
    <location>
        <begin position="480"/>
        <end position="491"/>
    </location>
</feature>
<dbReference type="Proteomes" id="UP000249619">
    <property type="component" value="Unassembled WGS sequence"/>
</dbReference>
<proteinExistence type="predicted"/>
<name>A0A364NEU8_STELY</name>
<reference evidence="4" key="1">
    <citation type="submission" date="2018-05" db="EMBL/GenBank/DDBJ databases">
        <title>Draft genome sequence of Stemphylium lycopersici strain CIDEFI 213.</title>
        <authorList>
            <person name="Medina R."/>
            <person name="Franco M.E.E."/>
            <person name="Lucentini C.G."/>
            <person name="Saparrat M.C.N."/>
            <person name="Balatti P.A."/>
        </authorList>
    </citation>
    <scope>NUCLEOTIDE SEQUENCE [LARGE SCALE GENOMIC DNA]</scope>
    <source>
        <strain evidence="4">CIDEFI 213</strain>
    </source>
</reference>
<feature type="compositionally biased region" description="Basic and acidic residues" evidence="1">
    <location>
        <begin position="644"/>
        <end position="657"/>
    </location>
</feature>
<dbReference type="Pfam" id="PF26082">
    <property type="entry name" value="zf-C2H2_AcuF"/>
    <property type="match status" value="1"/>
</dbReference>
<feature type="domain" description="C2H2-type" evidence="2">
    <location>
        <begin position="964"/>
        <end position="987"/>
    </location>
</feature>